<comment type="caution">
    <text evidence="2">The sequence shown here is derived from an EMBL/GenBank/DDBJ whole genome shotgun (WGS) entry which is preliminary data.</text>
</comment>
<proteinExistence type="predicted"/>
<name>A0A150WPN9_BDEBC</name>
<feature type="transmembrane region" description="Helical" evidence="1">
    <location>
        <begin position="201"/>
        <end position="220"/>
    </location>
</feature>
<evidence type="ECO:0000313" key="2">
    <source>
        <dbReference type="EMBL" id="KYG66358.1"/>
    </source>
</evidence>
<evidence type="ECO:0000313" key="3">
    <source>
        <dbReference type="Proteomes" id="UP000075320"/>
    </source>
</evidence>
<accession>A0A150WPN9</accession>
<feature type="transmembrane region" description="Helical" evidence="1">
    <location>
        <begin position="72"/>
        <end position="93"/>
    </location>
</feature>
<gene>
    <name evidence="2" type="ORF">AZI86_04700</name>
</gene>
<protein>
    <recommendedName>
        <fullName evidence="4">Spermidine synthase</fullName>
    </recommendedName>
</protein>
<keyword evidence="1" id="KW-1133">Transmembrane helix</keyword>
<feature type="transmembrane region" description="Helical" evidence="1">
    <location>
        <begin position="171"/>
        <end position="189"/>
    </location>
</feature>
<dbReference type="EMBL" id="LUKE01000001">
    <property type="protein sequence ID" value="KYG66358.1"/>
    <property type="molecule type" value="Genomic_DNA"/>
</dbReference>
<keyword evidence="1" id="KW-0812">Transmembrane</keyword>
<reference evidence="2 3" key="1">
    <citation type="submission" date="2016-03" db="EMBL/GenBank/DDBJ databases">
        <authorList>
            <person name="Ploux O."/>
        </authorList>
    </citation>
    <scope>NUCLEOTIDE SEQUENCE [LARGE SCALE GENOMIC DNA]</scope>
    <source>
        <strain evidence="2 3">R0</strain>
    </source>
</reference>
<keyword evidence="3" id="KW-1185">Reference proteome</keyword>
<dbReference type="AlphaFoldDB" id="A0A150WPN9"/>
<feature type="transmembrane region" description="Helical" evidence="1">
    <location>
        <begin position="105"/>
        <end position="126"/>
    </location>
</feature>
<feature type="transmembrane region" description="Helical" evidence="1">
    <location>
        <begin position="147"/>
        <end position="165"/>
    </location>
</feature>
<dbReference type="Proteomes" id="UP000075320">
    <property type="component" value="Unassembled WGS sequence"/>
</dbReference>
<feature type="transmembrane region" description="Helical" evidence="1">
    <location>
        <begin position="37"/>
        <end position="60"/>
    </location>
</feature>
<evidence type="ECO:0000256" key="1">
    <source>
        <dbReference type="SAM" id="Phobius"/>
    </source>
</evidence>
<evidence type="ECO:0008006" key="4">
    <source>
        <dbReference type="Google" id="ProtNLM"/>
    </source>
</evidence>
<dbReference type="RefSeq" id="WP_061833923.1">
    <property type="nucleotide sequence ID" value="NZ_LUKE01000001.1"/>
</dbReference>
<sequence>MILPHVALIFLTFLAALCSLVYELVLAQVLAATLGGSLLRYCTVIGLFSLSLGVGSLVYARKEYSQAEKVRILFHVELILAALGLLGPILIVFLDPFRIGSSLGLLWEVVFYLPVVGVGFFSGYELPLLLSLCKDRRRELETLSSDYMGMFAGSLMVPFLIYPLGGPFLGSVWVGILNLFAAGIVFFCLYRGRIYLKKDGYIFGALSSLALVLLMAQNYWLDWIREWFIS</sequence>
<organism evidence="2 3">
    <name type="scientific">Bdellovibrio bacteriovorus</name>
    <dbReference type="NCBI Taxonomy" id="959"/>
    <lineage>
        <taxon>Bacteria</taxon>
        <taxon>Pseudomonadati</taxon>
        <taxon>Bdellovibrionota</taxon>
        <taxon>Bdellovibrionia</taxon>
        <taxon>Bdellovibrionales</taxon>
        <taxon>Pseudobdellovibrionaceae</taxon>
        <taxon>Bdellovibrio</taxon>
    </lineage>
</organism>
<keyword evidence="1" id="KW-0472">Membrane</keyword>